<comment type="caution">
    <text evidence="1">The sequence shown here is derived from an EMBL/GenBank/DDBJ whole genome shotgun (WGS) entry which is preliminary data.</text>
</comment>
<dbReference type="EMBL" id="JBFCZG010000009">
    <property type="protein sequence ID" value="KAL3418459.1"/>
    <property type="molecule type" value="Genomic_DNA"/>
</dbReference>
<dbReference type="Proteomes" id="UP001629113">
    <property type="component" value="Unassembled WGS sequence"/>
</dbReference>
<reference evidence="1 2" key="1">
    <citation type="submission" date="2024-06" db="EMBL/GenBank/DDBJ databases">
        <title>Complete genome of Phlyctema vagabunda strain 19-DSS-EL-015.</title>
        <authorList>
            <person name="Fiorenzani C."/>
        </authorList>
    </citation>
    <scope>NUCLEOTIDE SEQUENCE [LARGE SCALE GENOMIC DNA]</scope>
    <source>
        <strain evidence="1 2">19-DSS-EL-015</strain>
    </source>
</reference>
<accession>A0ABR4P570</accession>
<evidence type="ECO:0000313" key="2">
    <source>
        <dbReference type="Proteomes" id="UP001629113"/>
    </source>
</evidence>
<organism evidence="1 2">
    <name type="scientific">Phlyctema vagabunda</name>
    <dbReference type="NCBI Taxonomy" id="108571"/>
    <lineage>
        <taxon>Eukaryota</taxon>
        <taxon>Fungi</taxon>
        <taxon>Dikarya</taxon>
        <taxon>Ascomycota</taxon>
        <taxon>Pezizomycotina</taxon>
        <taxon>Leotiomycetes</taxon>
        <taxon>Helotiales</taxon>
        <taxon>Dermateaceae</taxon>
        <taxon>Phlyctema</taxon>
    </lineage>
</organism>
<proteinExistence type="predicted"/>
<sequence length="588" mass="67215">MVRQQKKTAADIFDAAELNGARPVEETDINGDPVPSVIQPGTKTNYDRMLGLWDEYDKRYPGKSPHDLQTLKHFVDYCVTGWNATQRIDRSTGEKKKIGCTTVKQRFTDFLAAWQQRSWNKQIPHEASSSIYRHLKTAKFRATVSTEIRIRHYLTVPYFRIMMEQMWTKDWYQYNHGGTLVNDYGRQLLSIYSSSRVGEFIESSARKGSGRGLLFKHMNFVVIRNENGEAETAICPIRDAKGMSLTPQGRPQHGMYEDMEPLFACVMLPVLVIALANDAFQDYHSAEEIFAIPPPLAGTVHHLRVKEEMLEVPFFQRFDEDGPTGKIEKAGPSATRKVKLGHRAGFPVNLTDHCNRREALVKAETNGYSEDARKQFAGHRCDIFLPGYASSISTIDGAASWWGTRSRGFMFEVFRGMSLQWSPQMEQSLPAKVKADLGQRTDFLALSEEIMSLGEKLKLLAEEDEIKALCNQRDEAYQRRRQLMSDELQKWQKLQPRNVLDTQASVMSLPSFFNRVRRLDLPRDELASLLFLQVPLRSNEGRSAIRNMIKLYRENPKVAYRPSLQPKDGRCPDAMCNLSMESIPVANR</sequence>
<name>A0ABR4P570_9HELO</name>
<keyword evidence="2" id="KW-1185">Reference proteome</keyword>
<dbReference type="PANTHER" id="PTHR37535">
    <property type="entry name" value="FLUG DOMAIN PROTEIN"/>
    <property type="match status" value="1"/>
</dbReference>
<protein>
    <submittedName>
        <fullName evidence="1">Uncharacterized protein</fullName>
    </submittedName>
</protein>
<gene>
    <name evidence="1" type="ORF">PVAG01_10175</name>
</gene>
<dbReference type="PANTHER" id="PTHR37535:SF3">
    <property type="entry name" value="FLUG DOMAIN-CONTAINING PROTEIN"/>
    <property type="match status" value="1"/>
</dbReference>
<evidence type="ECO:0000313" key="1">
    <source>
        <dbReference type="EMBL" id="KAL3418459.1"/>
    </source>
</evidence>